<evidence type="ECO:0000313" key="2">
    <source>
        <dbReference type="EMBL" id="TFK92535.1"/>
    </source>
</evidence>
<dbReference type="InterPro" id="IPR001810">
    <property type="entry name" value="F-box_dom"/>
</dbReference>
<feature type="domain" description="F-box" evidence="1">
    <location>
        <begin position="69"/>
        <end position="112"/>
    </location>
</feature>
<dbReference type="AlphaFoldDB" id="A0A5C3PRX8"/>
<organism evidence="2 3">
    <name type="scientific">Polyporus arcularius HHB13444</name>
    <dbReference type="NCBI Taxonomy" id="1314778"/>
    <lineage>
        <taxon>Eukaryota</taxon>
        <taxon>Fungi</taxon>
        <taxon>Dikarya</taxon>
        <taxon>Basidiomycota</taxon>
        <taxon>Agaricomycotina</taxon>
        <taxon>Agaricomycetes</taxon>
        <taxon>Polyporales</taxon>
        <taxon>Polyporaceae</taxon>
        <taxon>Polyporus</taxon>
    </lineage>
</organism>
<evidence type="ECO:0000313" key="3">
    <source>
        <dbReference type="Proteomes" id="UP000308197"/>
    </source>
</evidence>
<keyword evidence="3" id="KW-1185">Reference proteome</keyword>
<gene>
    <name evidence="2" type="ORF">K466DRAFT_659175</name>
</gene>
<sequence length="551" mass="62108">MAVPEMADSSRGLPPLPPDDLALLSGLQPHEVRAVAESKIQAYRAMVENINGYIIQLSTIQNTTVALHASLPPEVLINVFRHILPTCRSDLRLTHVCKLWRDLIFCTPVFWVDMLAISAVTEHFDHNTDSSLSFPSFVMRSSPLPYELNITGQYAFLLNMPSYASRIYSLSVHLPRESDSISYLTPLLNLHMPLLETMQCWAYGVSSPWLIDRATHRLPRGQNFPRLRKLALYGADLPSRALAFPYLEELTFDDGTYSDSLLHLLIFLGNCPQLRTLNLNIQARSWQAFQEHDAVSLPHLRICSLRIHENEGSWVHNFLERVHVPATAQLEINWLARCKNALSELIPSSPPVSVEVLKAINAVTIHFQYNRNDRNHKWVLSANGLVPGDPKPHLKLSIHNPCCTDEGDEELPSGALPDLAKLFTNSPSLHHLRLRLDSEIAVTSGDWCTILDGFSSLSSLTVHVESCLNLLAVLRRNPSRWPTLRRLSISCRNGSGVHEPLLSAIEKRAREGLGLKYLAFSTSYKKPLSAHRMRRLRELVEEVAEVDELEL</sequence>
<protein>
    <recommendedName>
        <fullName evidence="1">F-box domain-containing protein</fullName>
    </recommendedName>
</protein>
<dbReference type="EMBL" id="ML210996">
    <property type="protein sequence ID" value="TFK92535.1"/>
    <property type="molecule type" value="Genomic_DNA"/>
</dbReference>
<dbReference type="Proteomes" id="UP000308197">
    <property type="component" value="Unassembled WGS sequence"/>
</dbReference>
<dbReference type="Gene3D" id="3.80.10.10">
    <property type="entry name" value="Ribonuclease Inhibitor"/>
    <property type="match status" value="1"/>
</dbReference>
<dbReference type="InterPro" id="IPR036047">
    <property type="entry name" value="F-box-like_dom_sf"/>
</dbReference>
<dbReference type="Pfam" id="PF12937">
    <property type="entry name" value="F-box-like"/>
    <property type="match status" value="1"/>
</dbReference>
<dbReference type="SUPFAM" id="SSF81383">
    <property type="entry name" value="F-box domain"/>
    <property type="match status" value="1"/>
</dbReference>
<name>A0A5C3PRX8_9APHY</name>
<dbReference type="Gene3D" id="1.20.1280.50">
    <property type="match status" value="1"/>
</dbReference>
<accession>A0A5C3PRX8</accession>
<proteinExistence type="predicted"/>
<dbReference type="InterPro" id="IPR032675">
    <property type="entry name" value="LRR_dom_sf"/>
</dbReference>
<dbReference type="SUPFAM" id="SSF52047">
    <property type="entry name" value="RNI-like"/>
    <property type="match status" value="1"/>
</dbReference>
<evidence type="ECO:0000259" key="1">
    <source>
        <dbReference type="Pfam" id="PF12937"/>
    </source>
</evidence>
<reference evidence="2 3" key="1">
    <citation type="journal article" date="2019" name="Nat. Ecol. Evol.">
        <title>Megaphylogeny resolves global patterns of mushroom evolution.</title>
        <authorList>
            <person name="Varga T."/>
            <person name="Krizsan K."/>
            <person name="Foldi C."/>
            <person name="Dima B."/>
            <person name="Sanchez-Garcia M."/>
            <person name="Sanchez-Ramirez S."/>
            <person name="Szollosi G.J."/>
            <person name="Szarkandi J.G."/>
            <person name="Papp V."/>
            <person name="Albert L."/>
            <person name="Andreopoulos W."/>
            <person name="Angelini C."/>
            <person name="Antonin V."/>
            <person name="Barry K.W."/>
            <person name="Bougher N.L."/>
            <person name="Buchanan P."/>
            <person name="Buyck B."/>
            <person name="Bense V."/>
            <person name="Catcheside P."/>
            <person name="Chovatia M."/>
            <person name="Cooper J."/>
            <person name="Damon W."/>
            <person name="Desjardin D."/>
            <person name="Finy P."/>
            <person name="Geml J."/>
            <person name="Haridas S."/>
            <person name="Hughes K."/>
            <person name="Justo A."/>
            <person name="Karasinski D."/>
            <person name="Kautmanova I."/>
            <person name="Kiss B."/>
            <person name="Kocsube S."/>
            <person name="Kotiranta H."/>
            <person name="LaButti K.M."/>
            <person name="Lechner B.E."/>
            <person name="Liimatainen K."/>
            <person name="Lipzen A."/>
            <person name="Lukacs Z."/>
            <person name="Mihaltcheva S."/>
            <person name="Morgado L.N."/>
            <person name="Niskanen T."/>
            <person name="Noordeloos M.E."/>
            <person name="Ohm R.A."/>
            <person name="Ortiz-Santana B."/>
            <person name="Ovrebo C."/>
            <person name="Racz N."/>
            <person name="Riley R."/>
            <person name="Savchenko A."/>
            <person name="Shiryaev A."/>
            <person name="Soop K."/>
            <person name="Spirin V."/>
            <person name="Szebenyi C."/>
            <person name="Tomsovsky M."/>
            <person name="Tulloss R.E."/>
            <person name="Uehling J."/>
            <person name="Grigoriev I.V."/>
            <person name="Vagvolgyi C."/>
            <person name="Papp T."/>
            <person name="Martin F.M."/>
            <person name="Miettinen O."/>
            <person name="Hibbett D.S."/>
            <person name="Nagy L.G."/>
        </authorList>
    </citation>
    <scope>NUCLEOTIDE SEQUENCE [LARGE SCALE GENOMIC DNA]</scope>
    <source>
        <strain evidence="2 3">HHB13444</strain>
    </source>
</reference>
<dbReference type="InParanoid" id="A0A5C3PRX8"/>